<keyword evidence="5 9" id="KW-0547">Nucleotide-binding</keyword>
<accession>A0A6V8LUJ9</accession>
<evidence type="ECO:0000256" key="1">
    <source>
        <dbReference type="ARBA" id="ARBA00004828"/>
    </source>
</evidence>
<feature type="binding site" evidence="9">
    <location>
        <position position="191"/>
    </location>
    <ligand>
        <name>substrate</name>
    </ligand>
</feature>
<comment type="similarity">
    <text evidence="9">Belongs to the acetylglutamate kinase family. ArgB subfamily.</text>
</comment>
<dbReference type="CDD" id="cd04250">
    <property type="entry name" value="AAK_NAGK-C"/>
    <property type="match status" value="1"/>
</dbReference>
<dbReference type="PANTHER" id="PTHR23342:SF0">
    <property type="entry name" value="N-ACETYLGLUTAMATE SYNTHASE, MITOCHONDRIAL"/>
    <property type="match status" value="1"/>
</dbReference>
<feature type="domain" description="Aspartate/glutamate/uridylate kinase" evidence="10">
    <location>
        <begin position="25"/>
        <end position="270"/>
    </location>
</feature>
<evidence type="ECO:0000256" key="3">
    <source>
        <dbReference type="ARBA" id="ARBA00022605"/>
    </source>
</evidence>
<keyword evidence="6 9" id="KW-0418">Kinase</keyword>
<evidence type="ECO:0000256" key="7">
    <source>
        <dbReference type="ARBA" id="ARBA00022840"/>
    </source>
</evidence>
<keyword evidence="7 9" id="KW-0067">ATP-binding</keyword>
<sequence length="295" mass="31569">MQESAAGQARMLLESLPYIRKFHGKTVVIKYGGHAMKDEHLKKSFALNVVLLKYIGVNPVIVHGGGPQIGQMLTQLGIESHFREGLRVTDDATMNVVEMVLVGRVNKEIVNLINLHGGSCVGLSGKDGWLIKVRKLEMVLTREDAPPEIIDLGNVGEPVSVNAGLIETLVQSGVIPVIAPVGVDDEGRTYNINADTAAGAVAQALGAKRLLLLTDVAGVLDPEGKLIETMDLKEASQAIEEGVAKGGMIPKLKCCMEAVQSGVEKAHVIDGRVENSLILELFTRQGIGTEVCLKR</sequence>
<evidence type="ECO:0000256" key="4">
    <source>
        <dbReference type="ARBA" id="ARBA00022679"/>
    </source>
</evidence>
<dbReference type="SUPFAM" id="SSF53633">
    <property type="entry name" value="Carbamate kinase-like"/>
    <property type="match status" value="1"/>
</dbReference>
<dbReference type="PIRSF" id="PIRSF000728">
    <property type="entry name" value="NAGK"/>
    <property type="match status" value="1"/>
</dbReference>
<dbReference type="GO" id="GO:0042450">
    <property type="term" value="P:L-arginine biosynthetic process via ornithine"/>
    <property type="evidence" value="ECO:0007669"/>
    <property type="project" value="UniProtKB-UniRule"/>
</dbReference>
<evidence type="ECO:0000313" key="11">
    <source>
        <dbReference type="EMBL" id="GFK93327.1"/>
    </source>
</evidence>
<dbReference type="InterPro" id="IPR036393">
    <property type="entry name" value="AceGlu_kinase-like_sf"/>
</dbReference>
<dbReference type="InterPro" id="IPR004662">
    <property type="entry name" value="AcgluKinase_fam"/>
</dbReference>
<dbReference type="GO" id="GO:0003991">
    <property type="term" value="F:acetylglutamate kinase activity"/>
    <property type="evidence" value="ECO:0007669"/>
    <property type="project" value="UniProtKB-UniRule"/>
</dbReference>
<dbReference type="PANTHER" id="PTHR23342">
    <property type="entry name" value="N-ACETYLGLUTAMATE SYNTHASE"/>
    <property type="match status" value="1"/>
</dbReference>
<dbReference type="EC" id="2.7.2.8" evidence="9"/>
<dbReference type="InterPro" id="IPR037528">
    <property type="entry name" value="ArgB"/>
</dbReference>
<proteinExistence type="inferred from homology"/>
<gene>
    <name evidence="9 11" type="primary">argB</name>
    <name evidence="11" type="ORF">NNJEOMEG_01159</name>
</gene>
<evidence type="ECO:0000256" key="8">
    <source>
        <dbReference type="ARBA" id="ARBA00048141"/>
    </source>
</evidence>
<feature type="site" description="Transition state stabilizer" evidence="9">
    <location>
        <position position="30"/>
    </location>
</feature>
<dbReference type="NCBIfam" id="TIGR00761">
    <property type="entry name" value="argB"/>
    <property type="match status" value="1"/>
</dbReference>
<evidence type="ECO:0000256" key="2">
    <source>
        <dbReference type="ARBA" id="ARBA00022571"/>
    </source>
</evidence>
<dbReference type="UniPathway" id="UPA00068">
    <property type="reaction ID" value="UER00107"/>
</dbReference>
<evidence type="ECO:0000256" key="9">
    <source>
        <dbReference type="HAMAP-Rule" id="MF_00082"/>
    </source>
</evidence>
<comment type="caution">
    <text evidence="11">The sequence shown here is derived from an EMBL/GenBank/DDBJ whole genome shotgun (WGS) entry which is preliminary data.</text>
</comment>
<reference evidence="11 12" key="2">
    <citation type="submission" date="2020-05" db="EMBL/GenBank/DDBJ databases">
        <title>Draft genome sequence of Desulfovibrio sp. strainFSS-1.</title>
        <authorList>
            <person name="Shimoshige H."/>
            <person name="Kobayashi H."/>
            <person name="Maekawa T."/>
        </authorList>
    </citation>
    <scope>NUCLEOTIDE SEQUENCE [LARGE SCALE GENOMIC DNA]</scope>
    <source>
        <strain evidence="11 12">SIID29052-01</strain>
    </source>
</reference>
<evidence type="ECO:0000313" key="12">
    <source>
        <dbReference type="Proteomes" id="UP000494245"/>
    </source>
</evidence>
<dbReference type="GO" id="GO:0005524">
    <property type="term" value="F:ATP binding"/>
    <property type="evidence" value="ECO:0007669"/>
    <property type="project" value="UniProtKB-UniRule"/>
</dbReference>
<dbReference type="InterPro" id="IPR001057">
    <property type="entry name" value="Glu/AcGlu_kinase"/>
</dbReference>
<dbReference type="RefSeq" id="WP_173082251.1">
    <property type="nucleotide sequence ID" value="NZ_BLTE01000004.1"/>
</dbReference>
<keyword evidence="9" id="KW-0963">Cytoplasm</keyword>
<dbReference type="InterPro" id="IPR001048">
    <property type="entry name" value="Asp/Glu/Uridylate_kinase"/>
</dbReference>
<dbReference type="HAMAP" id="MF_00082">
    <property type="entry name" value="ArgB"/>
    <property type="match status" value="1"/>
</dbReference>
<comment type="pathway">
    <text evidence="1 9">Amino-acid biosynthesis; L-arginine biosynthesis; N(2)-acetyl-L-ornithine from L-glutamate: step 2/4.</text>
</comment>
<feature type="binding site" evidence="9">
    <location>
        <begin position="65"/>
        <end position="66"/>
    </location>
    <ligand>
        <name>substrate</name>
    </ligand>
</feature>
<keyword evidence="3 9" id="KW-0028">Amino-acid biosynthesis</keyword>
<dbReference type="AlphaFoldDB" id="A0A6V8LUJ9"/>
<dbReference type="Proteomes" id="UP000494245">
    <property type="component" value="Unassembled WGS sequence"/>
</dbReference>
<keyword evidence="2 9" id="KW-0055">Arginine biosynthesis</keyword>
<dbReference type="InterPro" id="IPR041727">
    <property type="entry name" value="NAGK-C"/>
</dbReference>
<dbReference type="Pfam" id="PF00696">
    <property type="entry name" value="AA_kinase"/>
    <property type="match status" value="1"/>
</dbReference>
<organism evidence="11 12">
    <name type="scientific">Fundidesulfovibrio magnetotacticus</name>
    <dbReference type="NCBI Taxonomy" id="2730080"/>
    <lineage>
        <taxon>Bacteria</taxon>
        <taxon>Pseudomonadati</taxon>
        <taxon>Thermodesulfobacteriota</taxon>
        <taxon>Desulfovibrionia</taxon>
        <taxon>Desulfovibrionales</taxon>
        <taxon>Desulfovibrionaceae</taxon>
        <taxon>Fundidesulfovibrio</taxon>
    </lineage>
</organism>
<dbReference type="GO" id="GO:0005737">
    <property type="term" value="C:cytoplasm"/>
    <property type="evidence" value="ECO:0007669"/>
    <property type="project" value="UniProtKB-SubCell"/>
</dbReference>
<feature type="binding site" evidence="9">
    <location>
        <position position="87"/>
    </location>
    <ligand>
        <name>substrate</name>
    </ligand>
</feature>
<dbReference type="Gene3D" id="3.40.1160.10">
    <property type="entry name" value="Acetylglutamate kinase-like"/>
    <property type="match status" value="1"/>
</dbReference>
<dbReference type="FunFam" id="3.40.1160.10:FF:000004">
    <property type="entry name" value="Acetylglutamate kinase"/>
    <property type="match status" value="1"/>
</dbReference>
<dbReference type="EMBL" id="BLTE01000004">
    <property type="protein sequence ID" value="GFK93327.1"/>
    <property type="molecule type" value="Genomic_DNA"/>
</dbReference>
<comment type="function">
    <text evidence="9">Catalyzes the ATP-dependent phosphorylation of N-acetyl-L-glutamate.</text>
</comment>
<feature type="site" description="Transition state stabilizer" evidence="9">
    <location>
        <position position="251"/>
    </location>
</feature>
<protein>
    <recommendedName>
        <fullName evidence="9">Acetylglutamate kinase</fullName>
        <ecNumber evidence="9">2.7.2.8</ecNumber>
    </recommendedName>
    <alternativeName>
        <fullName evidence="9">N-acetyl-L-glutamate 5-phosphotransferase</fullName>
    </alternativeName>
    <alternativeName>
        <fullName evidence="9">NAG kinase</fullName>
        <shortName evidence="9">NAGK</shortName>
    </alternativeName>
</protein>
<keyword evidence="12" id="KW-1185">Reference proteome</keyword>
<evidence type="ECO:0000259" key="10">
    <source>
        <dbReference type="Pfam" id="PF00696"/>
    </source>
</evidence>
<reference evidence="11 12" key="1">
    <citation type="submission" date="2020-04" db="EMBL/GenBank/DDBJ databases">
        <authorList>
            <consortium name="Desulfovibrio sp. FSS-1 genome sequencing consortium"/>
            <person name="Shimoshige H."/>
            <person name="Kobayashi H."/>
            <person name="Maekawa T."/>
        </authorList>
    </citation>
    <scope>NUCLEOTIDE SEQUENCE [LARGE SCALE GENOMIC DNA]</scope>
    <source>
        <strain evidence="11 12">SIID29052-01</strain>
    </source>
</reference>
<keyword evidence="4 9" id="KW-0808">Transferase</keyword>
<dbReference type="PRINTS" id="PR00474">
    <property type="entry name" value="GLU5KINASE"/>
</dbReference>
<evidence type="ECO:0000256" key="5">
    <source>
        <dbReference type="ARBA" id="ARBA00022741"/>
    </source>
</evidence>
<comment type="subcellular location">
    <subcellularLocation>
        <location evidence="9">Cytoplasm</location>
    </subcellularLocation>
</comment>
<name>A0A6V8LUJ9_9BACT</name>
<evidence type="ECO:0000256" key="6">
    <source>
        <dbReference type="ARBA" id="ARBA00022777"/>
    </source>
</evidence>
<comment type="catalytic activity">
    <reaction evidence="8 9">
        <text>N-acetyl-L-glutamate + ATP = N-acetyl-L-glutamyl 5-phosphate + ADP</text>
        <dbReference type="Rhea" id="RHEA:14629"/>
        <dbReference type="ChEBI" id="CHEBI:30616"/>
        <dbReference type="ChEBI" id="CHEBI:44337"/>
        <dbReference type="ChEBI" id="CHEBI:57936"/>
        <dbReference type="ChEBI" id="CHEBI:456216"/>
        <dbReference type="EC" id="2.7.2.8"/>
    </reaction>
</comment>